<keyword evidence="2" id="KW-1185">Reference proteome</keyword>
<evidence type="ECO:0000313" key="2">
    <source>
        <dbReference type="Proteomes" id="UP000187609"/>
    </source>
</evidence>
<dbReference type="Gramene" id="OIT01139">
    <property type="protein sequence ID" value="OIT01139"/>
    <property type="gene ID" value="A4A49_05908"/>
</dbReference>
<dbReference type="Proteomes" id="UP000187609">
    <property type="component" value="Unassembled WGS sequence"/>
</dbReference>
<reference evidence="1" key="1">
    <citation type="submission" date="2016-11" db="EMBL/GenBank/DDBJ databases">
        <title>The genome of Nicotiana attenuata.</title>
        <authorList>
            <person name="Xu S."/>
            <person name="Brockmoeller T."/>
            <person name="Gaquerel E."/>
            <person name="Navarro A."/>
            <person name="Kuhl H."/>
            <person name="Gase K."/>
            <person name="Ling Z."/>
            <person name="Zhou W."/>
            <person name="Kreitzer C."/>
            <person name="Stanke M."/>
            <person name="Tang H."/>
            <person name="Lyons E."/>
            <person name="Pandey P."/>
            <person name="Pandey S.P."/>
            <person name="Timmermann B."/>
            <person name="Baldwin I.T."/>
        </authorList>
    </citation>
    <scope>NUCLEOTIDE SEQUENCE [LARGE SCALE GENOMIC DNA]</scope>
    <source>
        <strain evidence="1">UT</strain>
    </source>
</reference>
<accession>A0A1J6IQP0</accession>
<evidence type="ECO:0000313" key="1">
    <source>
        <dbReference type="EMBL" id="OIT01139.1"/>
    </source>
</evidence>
<gene>
    <name evidence="1" type="ORF">A4A49_05908</name>
</gene>
<proteinExistence type="predicted"/>
<comment type="caution">
    <text evidence="1">The sequence shown here is derived from an EMBL/GenBank/DDBJ whole genome shotgun (WGS) entry which is preliminary data.</text>
</comment>
<dbReference type="AlphaFoldDB" id="A0A1J6IQP0"/>
<protein>
    <submittedName>
        <fullName evidence="1">Uncharacterized protein</fullName>
    </submittedName>
</protein>
<organism evidence="1 2">
    <name type="scientific">Nicotiana attenuata</name>
    <name type="common">Coyote tobacco</name>
    <dbReference type="NCBI Taxonomy" id="49451"/>
    <lineage>
        <taxon>Eukaryota</taxon>
        <taxon>Viridiplantae</taxon>
        <taxon>Streptophyta</taxon>
        <taxon>Embryophyta</taxon>
        <taxon>Tracheophyta</taxon>
        <taxon>Spermatophyta</taxon>
        <taxon>Magnoliopsida</taxon>
        <taxon>eudicotyledons</taxon>
        <taxon>Gunneridae</taxon>
        <taxon>Pentapetalae</taxon>
        <taxon>asterids</taxon>
        <taxon>lamiids</taxon>
        <taxon>Solanales</taxon>
        <taxon>Solanaceae</taxon>
        <taxon>Nicotianoideae</taxon>
        <taxon>Nicotianeae</taxon>
        <taxon>Nicotiana</taxon>
    </lineage>
</organism>
<name>A0A1J6IQP0_NICAT</name>
<sequence length="455" mass="52738">MSHVSIFFEFESTFKHGNIEAKHMFDEMSTRVSSKAVEENSLVTTVIQSTYATTGVSHVAADNHSPKVFDEILHNGCAKVFVEVQSYAPINMPDEEAMGPESSKVQPTRQIEFKTFEHTYLAEIFMKPETIVELYPDKYFMENVDDILVNEILLDEMIYDDEHGKANLEFNNHQKLSQFPFDLGANFLNVTILVNATDHYVWDPGISPEFMALTGSIENMKAHALFEEVRKGSCLFEKLYDWEHVGRVEMGVEYSFSFRYSCASYKLLGESIAHLFLHSFDGAPTHLEAQYMITQLRYFRSGRIWCHYEIAYLIVVMHWLLMELIRYEEKTTRYRCIDFVCKILVRIRCYVGFANSAVLKLHQPSIFLALYTNKEGWMNKVQANFLKLEKGLRFLNLMEESKFEHINAQYVIIVYMLGRSSQFVHAGKYMSEVVEFKDLDLLDVGLNMKPLRGLA</sequence>
<dbReference type="EMBL" id="MJEQ01037189">
    <property type="protein sequence ID" value="OIT01139.1"/>
    <property type="molecule type" value="Genomic_DNA"/>
</dbReference>